<keyword evidence="2" id="KW-1185">Reference proteome</keyword>
<reference evidence="1 2" key="1">
    <citation type="submission" date="2013-02" db="EMBL/GenBank/DDBJ databases">
        <authorList>
            <person name="Genoscope - CEA"/>
        </authorList>
    </citation>
    <scope>NUCLEOTIDE SEQUENCE [LARGE SCALE GENOMIC DNA]</scope>
    <source>
        <strain evidence="1 2">STM 2683</strain>
    </source>
</reference>
<dbReference type="Proteomes" id="UP000012062">
    <property type="component" value="Unassembled WGS sequence"/>
</dbReference>
<proteinExistence type="predicted"/>
<name>M5EZM7_9HYPH</name>
<sequence>MGALMRSQRQRDVIQLKMAAAIGQRVALHRLDKDFAGFRIVTWRRLRSNPEVTQFDWERAAPYTQFDPATTQLVQHANLLERTQRMIKGKEHYQGADAKVPGALDDTG</sequence>
<dbReference type="EMBL" id="CAUM01000170">
    <property type="protein sequence ID" value="CCV09355.1"/>
    <property type="molecule type" value="Genomic_DNA"/>
</dbReference>
<dbReference type="AlphaFoldDB" id="M5EZM7"/>
<organism evidence="1 2">
    <name type="scientific">Mesorhizobium metallidurans STM 2683</name>
    <dbReference type="NCBI Taxonomy" id="1297569"/>
    <lineage>
        <taxon>Bacteria</taxon>
        <taxon>Pseudomonadati</taxon>
        <taxon>Pseudomonadota</taxon>
        <taxon>Alphaproteobacteria</taxon>
        <taxon>Hyphomicrobiales</taxon>
        <taxon>Phyllobacteriaceae</taxon>
        <taxon>Mesorhizobium</taxon>
    </lineage>
</organism>
<evidence type="ECO:0000313" key="1">
    <source>
        <dbReference type="EMBL" id="CCV09355.1"/>
    </source>
</evidence>
<evidence type="ECO:0000313" key="2">
    <source>
        <dbReference type="Proteomes" id="UP000012062"/>
    </source>
</evidence>
<comment type="caution">
    <text evidence="1">The sequence shown here is derived from an EMBL/GenBank/DDBJ whole genome shotgun (WGS) entry which is preliminary data.</text>
</comment>
<accession>M5EZM7</accession>
<gene>
    <name evidence="1" type="ORF">MESS2_980078</name>
</gene>
<protein>
    <submittedName>
        <fullName evidence="1">Uncharacterized protein</fullName>
    </submittedName>
</protein>